<evidence type="ECO:0000313" key="1">
    <source>
        <dbReference type="EMBL" id="EDS17407.1"/>
    </source>
</evidence>
<proteinExistence type="predicted"/>
<comment type="caution">
    <text evidence="1">The sequence shown here is derived from an EMBL/GenBank/DDBJ whole genome shotgun (WGS) entry which is preliminary data.</text>
</comment>
<dbReference type="Proteomes" id="UP000005798">
    <property type="component" value="Unassembled WGS sequence"/>
</dbReference>
<dbReference type="EMBL" id="ABFX02000008">
    <property type="protein sequence ID" value="EDS17407.1"/>
    <property type="molecule type" value="Genomic_DNA"/>
</dbReference>
<accession>B0N6G9</accession>
<sequence>MNKIMDKGSNIMEYENIISELNEITTSLDATTETLVGLQENAKHEEAIKKIDVDLYLEAPIQELSRLANRLAELSHIINEK</sequence>
<reference evidence="1" key="1">
    <citation type="submission" date="2007-11" db="EMBL/GenBank/DDBJ databases">
        <authorList>
            <person name="Fulton L."/>
            <person name="Clifton S."/>
            <person name="Fulton B."/>
            <person name="Xu J."/>
            <person name="Minx P."/>
            <person name="Pepin K.H."/>
            <person name="Johnson M."/>
            <person name="Thiruvilangam P."/>
            <person name="Bhonagiri V."/>
            <person name="Nash W.E."/>
            <person name="Mardis E.R."/>
            <person name="Wilson R.K."/>
        </authorList>
    </citation>
    <scope>NUCLEOTIDE SEQUENCE [LARGE SCALE GENOMIC DNA]</scope>
    <source>
        <strain evidence="1">DSM 1402</strain>
    </source>
</reference>
<protein>
    <submittedName>
        <fullName evidence="1">Uncharacterized protein</fullName>
    </submittedName>
</protein>
<dbReference type="AlphaFoldDB" id="B0N6G9"/>
<organism evidence="1 2">
    <name type="scientific">Thomasclavelia ramosa DSM 1402</name>
    <dbReference type="NCBI Taxonomy" id="445974"/>
    <lineage>
        <taxon>Bacteria</taxon>
        <taxon>Bacillati</taxon>
        <taxon>Bacillota</taxon>
        <taxon>Erysipelotrichia</taxon>
        <taxon>Erysipelotrichales</taxon>
        <taxon>Coprobacillaceae</taxon>
        <taxon>Thomasclavelia</taxon>
    </lineage>
</organism>
<name>B0N6G9_9FIRM</name>
<reference evidence="1" key="2">
    <citation type="submission" date="2014-06" db="EMBL/GenBank/DDBJ databases">
        <title>Draft genome sequence of Clostridium ramosum(DSM 1402).</title>
        <authorList>
            <person name="Sudarsanam P."/>
            <person name="Ley R."/>
            <person name="Guruge J."/>
            <person name="Turnbaugh P.J."/>
            <person name="Mahowald M."/>
            <person name="Liep D."/>
            <person name="Gordon J."/>
        </authorList>
    </citation>
    <scope>NUCLEOTIDE SEQUENCE</scope>
    <source>
        <strain evidence="1">DSM 1402</strain>
    </source>
</reference>
<dbReference type="HOGENOM" id="CLU_2632080_0_0_9"/>
<gene>
    <name evidence="1" type="ORF">CLORAM_02190</name>
</gene>
<keyword evidence="2" id="KW-1185">Reference proteome</keyword>
<evidence type="ECO:0000313" key="2">
    <source>
        <dbReference type="Proteomes" id="UP000005798"/>
    </source>
</evidence>